<feature type="region of interest" description="Disordered" evidence="1">
    <location>
        <begin position="481"/>
        <end position="502"/>
    </location>
</feature>
<feature type="region of interest" description="Disordered" evidence="1">
    <location>
        <begin position="632"/>
        <end position="653"/>
    </location>
</feature>
<dbReference type="AlphaFoldDB" id="A0A3G6J848"/>
<evidence type="ECO:0000313" key="2">
    <source>
        <dbReference type="EMBL" id="AZA14079.1"/>
    </source>
</evidence>
<dbReference type="Proteomes" id="UP000269019">
    <property type="component" value="Chromosome"/>
</dbReference>
<keyword evidence="3" id="KW-1185">Reference proteome</keyword>
<dbReference type="EMBL" id="CP033896">
    <property type="protein sequence ID" value="AZA14079.1"/>
    <property type="molecule type" value="Genomic_DNA"/>
</dbReference>
<dbReference type="RefSeq" id="WP_206425781.1">
    <property type="nucleotide sequence ID" value="NZ_CP033896.1"/>
</dbReference>
<evidence type="ECO:0000256" key="1">
    <source>
        <dbReference type="SAM" id="MobiDB-lite"/>
    </source>
</evidence>
<sequence length="653" mass="66968">MTTASFEMLPTTMLTVSNTLRRAADLAAAIPRSPAEPTLAWTTLLPLQPVGEQIQLAFDSGPGSLRQVMQAISSDLQWMGETLEATVESITGLDKEFAYLLDHLEHGYQPQPVELSLHPRPNAVIPPLQPVLPRPGTPMPTDMLFTALQQTNVAAMAASGLAWGEAATQIGHVLQLVHTAFATLPKAGQGSIVEQATQATSKVQQILTQVAANCSVMSAYAQQAVVATQGLLATVLAADAAAVAAATPLVVTLPQYRASIGAMIMETVINPLGVALIPPVKSLTAPAPNRPTLPVMLRSLLDAVTGSKEIMLPAVQGLLKNILPDSGIDMDKSANKQAIENAVNEFIRSHPSLDSNPAGQIAAGVRNAVGGITDPAQAVEQLITPQTTTAGLNAPITPGASTPGVAGAPNLVGIAQRAANMVGRAAPEMMAHLSRQAIGLLGTQLPAAAAAAGIRPLDPATLGATNISGKPPASMLPPGMLHQPQHTTAKRFTQTHSGSSLNFDHLRNKQSAVNSSHASTDPNLQRPKAISGERLFTAKAGLSGLGALPGKIAAPTMDTGVRGTPVVNTNPPAATAGGGAAASPAVSVASGNSANTMARAPMMAGMAPAQSGGGKKQQMMITEVEADPNRQAVVGSPTKGTAPAVIGSWVREE</sequence>
<organism evidence="2 3">
    <name type="scientific">Corynebacterium choanae</name>
    <dbReference type="NCBI Taxonomy" id="1862358"/>
    <lineage>
        <taxon>Bacteria</taxon>
        <taxon>Bacillati</taxon>
        <taxon>Actinomycetota</taxon>
        <taxon>Actinomycetes</taxon>
        <taxon>Mycobacteriales</taxon>
        <taxon>Corynebacteriaceae</taxon>
        <taxon>Corynebacterium</taxon>
    </lineage>
</organism>
<gene>
    <name evidence="2" type="ORF">CCHOA_08450</name>
</gene>
<evidence type="ECO:0000313" key="3">
    <source>
        <dbReference type="Proteomes" id="UP000269019"/>
    </source>
</evidence>
<reference evidence="2 3" key="1">
    <citation type="submission" date="2018-11" db="EMBL/GenBank/DDBJ databases">
        <authorList>
            <person name="Kleinhagauer T."/>
            <person name="Glaeser S.P."/>
            <person name="Spergser J."/>
            <person name="Ruckert C."/>
            <person name="Kaempfer P."/>
            <person name="Busse H.-J."/>
        </authorList>
    </citation>
    <scope>NUCLEOTIDE SEQUENCE [LARGE SCALE GENOMIC DNA]</scope>
    <source>
        <strain evidence="2 3">200CH</strain>
    </source>
</reference>
<name>A0A3G6J848_9CORY</name>
<proteinExistence type="predicted"/>
<accession>A0A3G6J848</accession>
<feature type="compositionally biased region" description="Polar residues" evidence="1">
    <location>
        <begin position="484"/>
        <end position="502"/>
    </location>
</feature>
<dbReference type="KEGG" id="ccho:CCHOA_08450"/>
<protein>
    <recommendedName>
        <fullName evidence="4">PPE family protein</fullName>
    </recommendedName>
</protein>
<evidence type="ECO:0008006" key="4">
    <source>
        <dbReference type="Google" id="ProtNLM"/>
    </source>
</evidence>